<sequence>MLNAETYVTKEKGIGGTIRNRYEDFYVEEIPIENLLPTGEGPNVWIWIEKLGRTTLDVLMDISRDLHISRKRMGFAGMKDKKAITKQWICISNMDSEEQFEEVKALDGEIYNTKFLKIVRGQKKLRMGQLEGNKFKILIKDINTDYSSYQEAANIANNIFKKLEVSGVPNYFGWQRFGKPRTNTHLVGKALVANDLAEAVRLYIGNPYEEEPEEVKLARKAYDDGDVEKSLDLMPTGMRYERIMLKELLKEKNKLKKSSTRINSSNNCINSYNNINSNNESINSNYNEDNNSTNNDISSHNRDINSNSIDFSLNDSDFNYLNDKSYKKAIFALPKPLQRMFVHAYQSYLFNEAVSKRVAMGINKYIEGDIVIDNEEHLIHNESPEKLQEMIFKFEADPTSPLYGTKVPFAEGKVGEMEKNILIEENLKKEDFECPKTPKLGSHGLRRKMRFKIWDASAKATEDGVLTEFSIDKGSYATAVLREIMKNDVV</sequence>
<evidence type="ECO:0000313" key="2">
    <source>
        <dbReference type="Proteomes" id="UP000825015"/>
    </source>
</evidence>
<organism evidence="1 2">
    <name type="scientific">Methanobrevibacter arboriphilus</name>
    <dbReference type="NCBI Taxonomy" id="39441"/>
    <lineage>
        <taxon>Archaea</taxon>
        <taxon>Methanobacteriati</taxon>
        <taxon>Methanobacteriota</taxon>
        <taxon>Methanomada group</taxon>
        <taxon>Methanobacteria</taxon>
        <taxon>Methanobacteriales</taxon>
        <taxon>Methanobacteriaceae</taxon>
        <taxon>Methanobrevibacter</taxon>
    </lineage>
</organism>
<accession>A0ACA8R3E1</accession>
<dbReference type="Proteomes" id="UP000825015">
    <property type="component" value="Chromosome"/>
</dbReference>
<dbReference type="EMBL" id="AP019779">
    <property type="protein sequence ID" value="BBL62050.1"/>
    <property type="molecule type" value="Genomic_DNA"/>
</dbReference>
<protein>
    <submittedName>
        <fullName evidence="1">Uncharacterized protein</fullName>
    </submittedName>
</protein>
<name>A0ACA8R3E1_METAZ</name>
<keyword evidence="2" id="KW-1185">Reference proteome</keyword>
<reference evidence="1" key="1">
    <citation type="submission" date="2019-06" db="EMBL/GenBank/DDBJ databases">
        <title>Complete genome sequence of Methanobrevibacter arboriphilus strain SA.</title>
        <authorList>
            <person name="Asakawa S."/>
        </authorList>
    </citation>
    <scope>NUCLEOTIDE SEQUENCE</scope>
    <source>
        <strain evidence="1">SA</strain>
    </source>
</reference>
<evidence type="ECO:0000313" key="1">
    <source>
        <dbReference type="EMBL" id="BBL62050.1"/>
    </source>
</evidence>
<gene>
    <name evidence="1" type="ORF">MarbSA_10900</name>
</gene>
<proteinExistence type="predicted"/>